<gene>
    <name evidence="3" type="ORF">FFZ77_05805</name>
</gene>
<dbReference type="EMBL" id="VDEQ01000055">
    <property type="protein sequence ID" value="MQS35149.1"/>
    <property type="molecule type" value="Genomic_DNA"/>
</dbReference>
<dbReference type="Proteomes" id="UP000460558">
    <property type="component" value="Unassembled WGS sequence"/>
</dbReference>
<accession>A0ABW9NPZ5</accession>
<proteinExistence type="predicted"/>
<organism evidence="3 4">
    <name type="scientific">Streptomyces katsurahamanus</name>
    <dbReference type="NCBI Taxonomy" id="2577098"/>
    <lineage>
        <taxon>Bacteria</taxon>
        <taxon>Bacillati</taxon>
        <taxon>Actinomycetota</taxon>
        <taxon>Actinomycetes</taxon>
        <taxon>Kitasatosporales</taxon>
        <taxon>Streptomycetaceae</taxon>
        <taxon>Streptomyces</taxon>
    </lineage>
</organism>
<evidence type="ECO:0000313" key="4">
    <source>
        <dbReference type="Proteomes" id="UP000460558"/>
    </source>
</evidence>
<feature type="transmembrane region" description="Helical" evidence="2">
    <location>
        <begin position="21"/>
        <end position="38"/>
    </location>
</feature>
<keyword evidence="2" id="KW-0812">Transmembrane</keyword>
<protein>
    <submittedName>
        <fullName evidence="3">Uncharacterized protein</fullName>
    </submittedName>
</protein>
<dbReference type="RefSeq" id="WP_153481479.1">
    <property type="nucleotide sequence ID" value="NZ_VDEQ01000055.1"/>
</dbReference>
<feature type="transmembrane region" description="Helical" evidence="2">
    <location>
        <begin position="44"/>
        <end position="63"/>
    </location>
</feature>
<reference evidence="3 4" key="1">
    <citation type="submission" date="2019-06" db="EMBL/GenBank/DDBJ databases">
        <title>Comparative genomics and metabolomics analyses of clavulanic acid producing Streptomyces species provides insight into specialized metabolism and evolution of beta-lactam biosynthetic gene clusters.</title>
        <authorList>
            <person name="Moore M.A."/>
            <person name="Cruz-Morales P."/>
            <person name="Barona Gomez F."/>
            <person name="Kapil T."/>
        </authorList>
    </citation>
    <scope>NUCLEOTIDE SEQUENCE [LARGE SCALE GENOMIC DNA]</scope>
    <source>
        <strain evidence="3 4">T-272</strain>
    </source>
</reference>
<keyword evidence="2" id="KW-0472">Membrane</keyword>
<evidence type="ECO:0000256" key="1">
    <source>
        <dbReference type="SAM" id="MobiDB-lite"/>
    </source>
</evidence>
<evidence type="ECO:0000256" key="2">
    <source>
        <dbReference type="SAM" id="Phobius"/>
    </source>
</evidence>
<evidence type="ECO:0000313" key="3">
    <source>
        <dbReference type="EMBL" id="MQS35149.1"/>
    </source>
</evidence>
<name>A0ABW9NPZ5_9ACTN</name>
<feature type="region of interest" description="Disordered" evidence="1">
    <location>
        <begin position="83"/>
        <end position="113"/>
    </location>
</feature>
<keyword evidence="2" id="KW-1133">Transmembrane helix</keyword>
<keyword evidence="4" id="KW-1185">Reference proteome</keyword>
<sequence>MTADQGEERVMIKKFMMNKNVPLVFIGLGGVNYTWLQMTEGLAPVWWILWGICATVTIALRVYTEYLLRKVRRCQRLLVRARPGTAAMSAETSPRKGSGRCPEQRGPAYPAHE</sequence>
<comment type="caution">
    <text evidence="3">The sequence shown here is derived from an EMBL/GenBank/DDBJ whole genome shotgun (WGS) entry which is preliminary data.</text>
</comment>